<dbReference type="PANTHER" id="PTHR31721">
    <property type="entry name" value="OS06G0710300 PROTEIN"/>
    <property type="match status" value="1"/>
</dbReference>
<dbReference type="PANTHER" id="PTHR31721:SF4">
    <property type="entry name" value="OS06G0710300 PROTEIN"/>
    <property type="match status" value="1"/>
</dbReference>
<dbReference type="Gramene" id="LPERR06G22630.1">
    <property type="protein sequence ID" value="LPERR06G22630.1"/>
    <property type="gene ID" value="LPERR06G22630"/>
</dbReference>
<keyword evidence="4" id="KW-1185">Reference proteome</keyword>
<accession>A0A0D9WU10</accession>
<feature type="region of interest" description="Disordered" evidence="1">
    <location>
        <begin position="25"/>
        <end position="65"/>
    </location>
</feature>
<reference evidence="3 4" key="1">
    <citation type="submission" date="2012-08" db="EMBL/GenBank/DDBJ databases">
        <title>Oryza genome evolution.</title>
        <authorList>
            <person name="Wing R.A."/>
        </authorList>
    </citation>
    <scope>NUCLEOTIDE SEQUENCE</scope>
</reference>
<evidence type="ECO:0000256" key="2">
    <source>
        <dbReference type="SAM" id="Phobius"/>
    </source>
</evidence>
<protein>
    <submittedName>
        <fullName evidence="3">Uncharacterized protein</fullName>
    </submittedName>
</protein>
<dbReference type="eggNOG" id="ENOG502RA6R">
    <property type="taxonomic scope" value="Eukaryota"/>
</dbReference>
<organism evidence="3 4">
    <name type="scientific">Leersia perrieri</name>
    <dbReference type="NCBI Taxonomy" id="77586"/>
    <lineage>
        <taxon>Eukaryota</taxon>
        <taxon>Viridiplantae</taxon>
        <taxon>Streptophyta</taxon>
        <taxon>Embryophyta</taxon>
        <taxon>Tracheophyta</taxon>
        <taxon>Spermatophyta</taxon>
        <taxon>Magnoliopsida</taxon>
        <taxon>Liliopsida</taxon>
        <taxon>Poales</taxon>
        <taxon>Poaceae</taxon>
        <taxon>BOP clade</taxon>
        <taxon>Oryzoideae</taxon>
        <taxon>Oryzeae</taxon>
        <taxon>Oryzinae</taxon>
        <taxon>Leersia</taxon>
    </lineage>
</organism>
<dbReference type="Proteomes" id="UP000032180">
    <property type="component" value="Chromosome 6"/>
</dbReference>
<keyword evidence="2" id="KW-1133">Transmembrane helix</keyword>
<feature type="transmembrane region" description="Helical" evidence="2">
    <location>
        <begin position="237"/>
        <end position="262"/>
    </location>
</feature>
<evidence type="ECO:0000313" key="3">
    <source>
        <dbReference type="EnsemblPlants" id="LPERR06G22630.1"/>
    </source>
</evidence>
<reference evidence="4" key="2">
    <citation type="submission" date="2013-12" db="EMBL/GenBank/DDBJ databases">
        <authorList>
            <person name="Yu Y."/>
            <person name="Lee S."/>
            <person name="de Baynast K."/>
            <person name="Wissotski M."/>
            <person name="Liu L."/>
            <person name="Talag J."/>
            <person name="Goicoechea J."/>
            <person name="Angelova A."/>
            <person name="Jetty R."/>
            <person name="Kudrna D."/>
            <person name="Golser W."/>
            <person name="Rivera L."/>
            <person name="Zhang J."/>
            <person name="Wing R."/>
        </authorList>
    </citation>
    <scope>NUCLEOTIDE SEQUENCE</scope>
</reference>
<keyword evidence="2" id="KW-0812">Transmembrane</keyword>
<dbReference type="EnsemblPlants" id="LPERR06G22630.1">
    <property type="protein sequence ID" value="LPERR06G22630.1"/>
    <property type="gene ID" value="LPERR06G22630"/>
</dbReference>
<dbReference type="AlphaFoldDB" id="A0A0D9WU10"/>
<dbReference type="STRING" id="77586.A0A0D9WU10"/>
<dbReference type="HOGENOM" id="CLU_066743_3_0_1"/>
<sequence length="356" mass="38622">MVGLVSLGHDCCGRGIISVAFATDRGREGKHRQRGLPPCPLRDGAPSPSCSRCGERGASTPSRRGRRLLYLTPHQPRARIGEREGETLAMKPRPSGIRAAAAAAAAAGEGLVGGRRRVFGEITITASPRWRPRPRPAAAAAMSARGSGTHAVAVHSEEHHRGVHGLRFPPQLGMGMGMKQFAAELEARIEKVIYACRFMTFLAIVGSLVGSVPCFLKGCVYVMDAFIEYYLHGGGKVILMLVEAIDMFLVGTVMFVFGTGLYELFISNMDIAKSSSYGSNLFGLFRLPERPKWLKIQSVNDLKTKLGHVIVMVLMVGIFEKSKRVTITSCTDLFCFAASIFLSSACLYLLSRLSSK</sequence>
<keyword evidence="2" id="KW-0472">Membrane</keyword>
<dbReference type="InterPro" id="IPR005134">
    <property type="entry name" value="UPF0114"/>
</dbReference>
<name>A0A0D9WU10_9ORYZ</name>
<evidence type="ECO:0000313" key="4">
    <source>
        <dbReference type="Proteomes" id="UP000032180"/>
    </source>
</evidence>
<evidence type="ECO:0000256" key="1">
    <source>
        <dbReference type="SAM" id="MobiDB-lite"/>
    </source>
</evidence>
<proteinExistence type="predicted"/>
<reference evidence="3" key="3">
    <citation type="submission" date="2015-04" db="UniProtKB">
        <authorList>
            <consortium name="EnsemblPlants"/>
        </authorList>
    </citation>
    <scope>IDENTIFICATION</scope>
</reference>
<feature type="transmembrane region" description="Helical" evidence="2">
    <location>
        <begin position="331"/>
        <end position="350"/>
    </location>
</feature>
<feature type="transmembrane region" description="Helical" evidence="2">
    <location>
        <begin position="198"/>
        <end position="216"/>
    </location>
</feature>
<dbReference type="Pfam" id="PF03350">
    <property type="entry name" value="UPF0114"/>
    <property type="match status" value="1"/>
</dbReference>